<evidence type="ECO:0000256" key="4">
    <source>
        <dbReference type="ARBA" id="ARBA00022989"/>
    </source>
</evidence>
<dbReference type="EMBL" id="QXTE01000506">
    <property type="protein sequence ID" value="TFJ97358.1"/>
    <property type="molecule type" value="Genomic_DNA"/>
</dbReference>
<feature type="compositionally biased region" description="Basic and acidic residues" evidence="6">
    <location>
        <begin position="1"/>
        <end position="12"/>
    </location>
</feature>
<dbReference type="InterPro" id="IPR016187">
    <property type="entry name" value="CTDL_fold"/>
</dbReference>
<dbReference type="PANTHER" id="PTHR46784:SF1">
    <property type="entry name" value="KILLER CELL LECTIN-LIKE RECEPTOR SUBFAMILY B MEMBER 1"/>
    <property type="match status" value="1"/>
</dbReference>
<evidence type="ECO:0000313" key="10">
    <source>
        <dbReference type="Proteomes" id="UP000297703"/>
    </source>
</evidence>
<gene>
    <name evidence="9" type="ORF">DR999_PMT20813</name>
</gene>
<dbReference type="CDD" id="cd03593">
    <property type="entry name" value="CLECT_NK_receptors_like"/>
    <property type="match status" value="2"/>
</dbReference>
<organism evidence="9 10">
    <name type="scientific">Platysternon megacephalum</name>
    <name type="common">big-headed turtle</name>
    <dbReference type="NCBI Taxonomy" id="55544"/>
    <lineage>
        <taxon>Eukaryota</taxon>
        <taxon>Metazoa</taxon>
        <taxon>Chordata</taxon>
        <taxon>Craniata</taxon>
        <taxon>Vertebrata</taxon>
        <taxon>Euteleostomi</taxon>
        <taxon>Archelosauria</taxon>
        <taxon>Testudinata</taxon>
        <taxon>Testudines</taxon>
        <taxon>Cryptodira</taxon>
        <taxon>Durocryptodira</taxon>
        <taxon>Testudinoidea</taxon>
        <taxon>Platysternidae</taxon>
        <taxon>Platysternon</taxon>
    </lineage>
</organism>
<dbReference type="InterPro" id="IPR016186">
    <property type="entry name" value="C-type_lectin-like/link_sf"/>
</dbReference>
<feature type="domain" description="C-type lectin" evidence="8">
    <location>
        <begin position="80"/>
        <end position="154"/>
    </location>
</feature>
<feature type="transmembrane region" description="Helical" evidence="7">
    <location>
        <begin position="38"/>
        <end position="60"/>
    </location>
</feature>
<dbReference type="GO" id="GO:0042269">
    <property type="term" value="P:regulation of natural killer cell mediated cytotoxicity"/>
    <property type="evidence" value="ECO:0007669"/>
    <property type="project" value="TreeGrafter"/>
</dbReference>
<dbReference type="SUPFAM" id="SSF56436">
    <property type="entry name" value="C-type lectin-like"/>
    <property type="match status" value="2"/>
</dbReference>
<dbReference type="InterPro" id="IPR033992">
    <property type="entry name" value="NKR-like_CTLD"/>
</dbReference>
<feature type="region of interest" description="Disordered" evidence="6">
    <location>
        <begin position="1"/>
        <end position="30"/>
    </location>
</feature>
<dbReference type="GO" id="GO:0016787">
    <property type="term" value="F:hydrolase activity"/>
    <property type="evidence" value="ECO:0007669"/>
    <property type="project" value="UniProtKB-KW"/>
</dbReference>
<dbReference type="STRING" id="55544.A0A4D9DKC8"/>
<reference evidence="9 10" key="2">
    <citation type="submission" date="2019-04" db="EMBL/GenBank/DDBJ databases">
        <title>The genome sequence of big-headed turtle.</title>
        <authorList>
            <person name="Gong S."/>
        </authorList>
    </citation>
    <scope>NUCLEOTIDE SEQUENCE [LARGE SCALE GENOMIC DNA]</scope>
    <source>
        <strain evidence="9">DO16091913</strain>
        <tissue evidence="9">Muscle</tissue>
    </source>
</reference>
<reference evidence="9 10" key="1">
    <citation type="submission" date="2019-04" db="EMBL/GenBank/DDBJ databases">
        <title>Draft genome of the big-headed turtle Platysternon megacephalum.</title>
        <authorList>
            <person name="Gong S."/>
        </authorList>
    </citation>
    <scope>NUCLEOTIDE SEQUENCE [LARGE SCALE GENOMIC DNA]</scope>
    <source>
        <strain evidence="9">DO16091913</strain>
        <tissue evidence="9">Muscle</tissue>
    </source>
</reference>
<keyword evidence="3" id="KW-0735">Signal-anchor</keyword>
<evidence type="ECO:0000256" key="2">
    <source>
        <dbReference type="ARBA" id="ARBA00022734"/>
    </source>
</evidence>
<dbReference type="InterPro" id="IPR001304">
    <property type="entry name" value="C-type_lectin-like"/>
</dbReference>
<evidence type="ECO:0000256" key="3">
    <source>
        <dbReference type="ARBA" id="ARBA00022968"/>
    </source>
</evidence>
<keyword evidence="9" id="KW-0378">Hydrolase</keyword>
<keyword evidence="5" id="KW-1015">Disulfide bond</keyword>
<dbReference type="OrthoDB" id="538816at2759"/>
<keyword evidence="2" id="KW-0430">Lectin</keyword>
<comment type="caution">
    <text evidence="9">The sequence shown here is derived from an EMBL/GenBank/DDBJ whole genome shotgun (WGS) entry which is preliminary data.</text>
</comment>
<sequence length="370" mass="41303">MDPAGKKLRSEVYSDIPGNPESRAEPGNGHSCKLRKRAACTVAVSVVLVILIVAVVVLAVQVLKAQPQFMAWCPDGWLGYQGKCYYFSEAEGNWTNSQRCCSVLGASLAVLDSEQDLAFLMRYKGISEHWIGLWREQVGQPWKWVNGSDFNSSWFSLFTALLTGVLSSQTVHAMAGEVVYADLNIPGARLPRSSQPHNFRQCPHWHQLVLKIGAAGYVILLVGVIVLSVWVFQGSSGSGLAPEGEAVSERPRNESKCVASQEKLSYLKQHLCDPPQSNSTEGSRCVLCPRDWLPYKGKCYWVSKETRMWNSSHDDCLTKSSHLLVTQDQEETDYIQTVTSEKNSIWIGLNFKSPERTWIWVDGSPFNENL</sequence>
<dbReference type="Gene3D" id="3.10.100.10">
    <property type="entry name" value="Mannose-Binding Protein A, subunit A"/>
    <property type="match status" value="2"/>
</dbReference>
<evidence type="ECO:0000256" key="5">
    <source>
        <dbReference type="ARBA" id="ARBA00023157"/>
    </source>
</evidence>
<dbReference type="PROSITE" id="PS50041">
    <property type="entry name" value="C_TYPE_LECTIN_2"/>
    <property type="match status" value="2"/>
</dbReference>
<dbReference type="InterPro" id="IPR051527">
    <property type="entry name" value="KLR_subfamily_B"/>
</dbReference>
<evidence type="ECO:0000256" key="7">
    <source>
        <dbReference type="SAM" id="Phobius"/>
    </source>
</evidence>
<dbReference type="SMART" id="SM00034">
    <property type="entry name" value="CLECT"/>
    <property type="match status" value="2"/>
</dbReference>
<dbReference type="Proteomes" id="UP000297703">
    <property type="component" value="Unassembled WGS sequence"/>
</dbReference>
<keyword evidence="10" id="KW-1185">Reference proteome</keyword>
<dbReference type="PANTHER" id="PTHR46784">
    <property type="entry name" value="KILLER CELL LECTIN-LIKE RECEPTOR SUBFAMILY B MEMBER 1"/>
    <property type="match status" value="1"/>
</dbReference>
<dbReference type="AlphaFoldDB" id="A0A4D9DKC8"/>
<feature type="domain" description="C-type lectin" evidence="8">
    <location>
        <begin position="295"/>
        <end position="367"/>
    </location>
</feature>
<evidence type="ECO:0000256" key="1">
    <source>
        <dbReference type="ARBA" id="ARBA00004606"/>
    </source>
</evidence>
<evidence type="ECO:0000256" key="6">
    <source>
        <dbReference type="SAM" id="MobiDB-lite"/>
    </source>
</evidence>
<dbReference type="GO" id="GO:0005886">
    <property type="term" value="C:plasma membrane"/>
    <property type="evidence" value="ECO:0007669"/>
    <property type="project" value="TreeGrafter"/>
</dbReference>
<name>A0A4D9DKC8_9SAUR</name>
<evidence type="ECO:0000313" key="9">
    <source>
        <dbReference type="EMBL" id="TFJ97358.1"/>
    </source>
</evidence>
<comment type="subcellular location">
    <subcellularLocation>
        <location evidence="1">Membrane</location>
        <topology evidence="1">Single-pass type II membrane protein</topology>
    </subcellularLocation>
</comment>
<dbReference type="GO" id="GO:0030246">
    <property type="term" value="F:carbohydrate binding"/>
    <property type="evidence" value="ECO:0007669"/>
    <property type="project" value="UniProtKB-KW"/>
</dbReference>
<protein>
    <submittedName>
        <fullName evidence="9">Ubiquitin carboxyl-terminal hydrolase 35</fullName>
    </submittedName>
</protein>
<keyword evidence="4 7" id="KW-1133">Transmembrane helix</keyword>
<keyword evidence="7" id="KW-0812">Transmembrane</keyword>
<feature type="transmembrane region" description="Helical" evidence="7">
    <location>
        <begin position="208"/>
        <end position="232"/>
    </location>
</feature>
<accession>A0A4D9DKC8</accession>
<dbReference type="Pfam" id="PF00059">
    <property type="entry name" value="Lectin_C"/>
    <property type="match status" value="2"/>
</dbReference>
<dbReference type="GO" id="GO:0038023">
    <property type="term" value="F:signaling receptor activity"/>
    <property type="evidence" value="ECO:0007669"/>
    <property type="project" value="TreeGrafter"/>
</dbReference>
<proteinExistence type="predicted"/>
<keyword evidence="7" id="KW-0472">Membrane</keyword>
<evidence type="ECO:0000259" key="8">
    <source>
        <dbReference type="PROSITE" id="PS50041"/>
    </source>
</evidence>
<dbReference type="GO" id="GO:0009986">
    <property type="term" value="C:cell surface"/>
    <property type="evidence" value="ECO:0007669"/>
    <property type="project" value="TreeGrafter"/>
</dbReference>